<protein>
    <submittedName>
        <fullName evidence="1">Putative ATPase domain containing protein</fullName>
    </submittedName>
</protein>
<reference evidence="1" key="1">
    <citation type="submission" date="2020-03" db="EMBL/GenBank/DDBJ databases">
        <title>The deep terrestrial virosphere.</title>
        <authorList>
            <person name="Holmfeldt K."/>
            <person name="Nilsson E."/>
            <person name="Simone D."/>
            <person name="Lopez-Fernandez M."/>
            <person name="Wu X."/>
            <person name="de Brujin I."/>
            <person name="Lundin D."/>
            <person name="Andersson A."/>
            <person name="Bertilsson S."/>
            <person name="Dopson M."/>
        </authorList>
    </citation>
    <scope>NUCLEOTIDE SEQUENCE</scope>
    <source>
        <strain evidence="1">MM415A03029</strain>
    </source>
</reference>
<dbReference type="Pfam" id="PF13479">
    <property type="entry name" value="AAA_24"/>
    <property type="match status" value="1"/>
</dbReference>
<dbReference type="InterPro" id="IPR027417">
    <property type="entry name" value="P-loop_NTPase"/>
</dbReference>
<accession>A0A6M3JPG7</accession>
<sequence length="310" mass="34704">MSDLLADFGIEPASNFDKLAYIIAGPPGTGKSWLLGTMAEQSERTLVIATLPREAKSTKYLENADRVDVALLTDPDWAPSQNRFEASAFLTALELFEALYEDEKYDTIILDNGTEFVEHTWHECLKFHGVASPAEMDGESRWTPYEALKGKLDEGVKLLVGLSTTEAARPKNVGIAWHTQAPKEDTVEGSGNFRKVKKSADSVSKHVEYEGNVLPNVRGGYRRLLASQVDAYLLTQLDQVMIRGADKKTKKVMKYRVQVMTNPERHVKLPGKMPDEEFIENNWAELQRLLALPGAKVQKATVKKKKVRKV</sequence>
<gene>
    <name evidence="1" type="ORF">MM415A03029_0010</name>
</gene>
<dbReference type="EMBL" id="MT141902">
    <property type="protein sequence ID" value="QJA71823.1"/>
    <property type="molecule type" value="Genomic_DNA"/>
</dbReference>
<dbReference type="AlphaFoldDB" id="A0A6M3JPG7"/>
<proteinExistence type="predicted"/>
<organism evidence="1">
    <name type="scientific">viral metagenome</name>
    <dbReference type="NCBI Taxonomy" id="1070528"/>
    <lineage>
        <taxon>unclassified sequences</taxon>
        <taxon>metagenomes</taxon>
        <taxon>organismal metagenomes</taxon>
    </lineage>
</organism>
<name>A0A6M3JPG7_9ZZZZ</name>
<dbReference type="SUPFAM" id="SSF52540">
    <property type="entry name" value="P-loop containing nucleoside triphosphate hydrolases"/>
    <property type="match status" value="1"/>
</dbReference>
<evidence type="ECO:0000313" key="1">
    <source>
        <dbReference type="EMBL" id="QJA71823.1"/>
    </source>
</evidence>